<dbReference type="AlphaFoldDB" id="A0AAV5LSW9"/>
<gene>
    <name evidence="2" type="ORF">SLEP1_g47868</name>
</gene>
<proteinExistence type="predicted"/>
<organism evidence="2 3">
    <name type="scientific">Rubroshorea leprosula</name>
    <dbReference type="NCBI Taxonomy" id="152421"/>
    <lineage>
        <taxon>Eukaryota</taxon>
        <taxon>Viridiplantae</taxon>
        <taxon>Streptophyta</taxon>
        <taxon>Embryophyta</taxon>
        <taxon>Tracheophyta</taxon>
        <taxon>Spermatophyta</taxon>
        <taxon>Magnoliopsida</taxon>
        <taxon>eudicotyledons</taxon>
        <taxon>Gunneridae</taxon>
        <taxon>Pentapetalae</taxon>
        <taxon>rosids</taxon>
        <taxon>malvids</taxon>
        <taxon>Malvales</taxon>
        <taxon>Dipterocarpaceae</taxon>
        <taxon>Rubroshorea</taxon>
    </lineage>
</organism>
<keyword evidence="3" id="KW-1185">Reference proteome</keyword>
<feature type="region of interest" description="Disordered" evidence="1">
    <location>
        <begin position="1"/>
        <end position="41"/>
    </location>
</feature>
<dbReference type="EMBL" id="BPVZ01000139">
    <property type="protein sequence ID" value="GKV40199.1"/>
    <property type="molecule type" value="Genomic_DNA"/>
</dbReference>
<protein>
    <submittedName>
        <fullName evidence="2">Uncharacterized protein</fullName>
    </submittedName>
</protein>
<accession>A0AAV5LSW9</accession>
<feature type="compositionally biased region" description="Polar residues" evidence="1">
    <location>
        <begin position="31"/>
        <end position="41"/>
    </location>
</feature>
<dbReference type="Proteomes" id="UP001054252">
    <property type="component" value="Unassembled WGS sequence"/>
</dbReference>
<comment type="caution">
    <text evidence="2">The sequence shown here is derived from an EMBL/GenBank/DDBJ whole genome shotgun (WGS) entry which is preliminary data.</text>
</comment>
<evidence type="ECO:0000256" key="1">
    <source>
        <dbReference type="SAM" id="MobiDB-lite"/>
    </source>
</evidence>
<reference evidence="2 3" key="1">
    <citation type="journal article" date="2021" name="Commun. Biol.">
        <title>The genome of Shorea leprosula (Dipterocarpaceae) highlights the ecological relevance of drought in aseasonal tropical rainforests.</title>
        <authorList>
            <person name="Ng K.K.S."/>
            <person name="Kobayashi M.J."/>
            <person name="Fawcett J.A."/>
            <person name="Hatakeyama M."/>
            <person name="Paape T."/>
            <person name="Ng C.H."/>
            <person name="Ang C.C."/>
            <person name="Tnah L.H."/>
            <person name="Lee C.T."/>
            <person name="Nishiyama T."/>
            <person name="Sese J."/>
            <person name="O'Brien M.J."/>
            <person name="Copetti D."/>
            <person name="Mohd Noor M.I."/>
            <person name="Ong R.C."/>
            <person name="Putra M."/>
            <person name="Sireger I.Z."/>
            <person name="Indrioko S."/>
            <person name="Kosugi Y."/>
            <person name="Izuno A."/>
            <person name="Isagi Y."/>
            <person name="Lee S.L."/>
            <person name="Shimizu K.K."/>
        </authorList>
    </citation>
    <scope>NUCLEOTIDE SEQUENCE [LARGE SCALE GENOMIC DNA]</scope>
    <source>
        <strain evidence="2">214</strain>
    </source>
</reference>
<evidence type="ECO:0000313" key="2">
    <source>
        <dbReference type="EMBL" id="GKV40199.1"/>
    </source>
</evidence>
<evidence type="ECO:0000313" key="3">
    <source>
        <dbReference type="Proteomes" id="UP001054252"/>
    </source>
</evidence>
<name>A0AAV5LSW9_9ROSI</name>
<sequence>MEEREQEQLAGQEENENERRKTKMKAEGQENKSCNTSGQQLDSRGVAEWQITDKHYVGKFHQKVALPDAGSQLVGGGALGVEITEKMNVGN</sequence>